<protein>
    <recommendedName>
        <fullName evidence="2">Teneurin N-terminal domain-containing protein</fullName>
    </recommendedName>
</protein>
<evidence type="ECO:0000313" key="3">
    <source>
        <dbReference type="EMBL" id="ETE65737.1"/>
    </source>
</evidence>
<dbReference type="OrthoDB" id="442731at2759"/>
<dbReference type="EMBL" id="AZIM01001795">
    <property type="protein sequence ID" value="ETE65737.1"/>
    <property type="molecule type" value="Genomic_DNA"/>
</dbReference>
<feature type="non-terminal residue" evidence="3">
    <location>
        <position position="1"/>
    </location>
</feature>
<comment type="caution">
    <text evidence="3">The sequence shown here is derived from an EMBL/GenBank/DDBJ whole genome shotgun (WGS) entry which is preliminary data.</text>
</comment>
<accession>V8NW08</accession>
<feature type="domain" description="Teneurin N-terminal" evidence="2">
    <location>
        <begin position="1"/>
        <end position="60"/>
    </location>
</feature>
<dbReference type="PROSITE" id="PS51361">
    <property type="entry name" value="TENEURIN_N"/>
    <property type="match status" value="1"/>
</dbReference>
<gene>
    <name evidence="3" type="ORF">L345_08489</name>
</gene>
<dbReference type="AlphaFoldDB" id="V8NW08"/>
<name>V8NW08_OPHHA</name>
<feature type="region of interest" description="Disordered" evidence="1">
    <location>
        <begin position="1"/>
        <end position="44"/>
    </location>
</feature>
<dbReference type="InterPro" id="IPR009471">
    <property type="entry name" value="Ten_N"/>
</dbReference>
<dbReference type="Pfam" id="PF06484">
    <property type="entry name" value="Ten_N"/>
    <property type="match status" value="1"/>
</dbReference>
<reference evidence="3 4" key="1">
    <citation type="journal article" date="2013" name="Proc. Natl. Acad. Sci. U.S.A.">
        <title>The king cobra genome reveals dynamic gene evolution and adaptation in the snake venom system.</title>
        <authorList>
            <person name="Vonk F.J."/>
            <person name="Casewell N.R."/>
            <person name="Henkel C.V."/>
            <person name="Heimberg A.M."/>
            <person name="Jansen H.J."/>
            <person name="McCleary R.J."/>
            <person name="Kerkkamp H.M."/>
            <person name="Vos R.A."/>
            <person name="Guerreiro I."/>
            <person name="Calvete J.J."/>
            <person name="Wuster W."/>
            <person name="Woods A.E."/>
            <person name="Logan J.M."/>
            <person name="Harrison R.A."/>
            <person name="Castoe T.A."/>
            <person name="de Koning A.P."/>
            <person name="Pollock D.D."/>
            <person name="Yandell M."/>
            <person name="Calderon D."/>
            <person name="Renjifo C."/>
            <person name="Currier R.B."/>
            <person name="Salgado D."/>
            <person name="Pla D."/>
            <person name="Sanz L."/>
            <person name="Hyder A.S."/>
            <person name="Ribeiro J.M."/>
            <person name="Arntzen J.W."/>
            <person name="van den Thillart G.E."/>
            <person name="Boetzer M."/>
            <person name="Pirovano W."/>
            <person name="Dirks R.P."/>
            <person name="Spaink H.P."/>
            <person name="Duboule D."/>
            <person name="McGlinn E."/>
            <person name="Kini R.M."/>
            <person name="Richardson M.K."/>
        </authorList>
    </citation>
    <scope>NUCLEOTIDE SEQUENCE</scope>
    <source>
        <tissue evidence="3">Blood</tissue>
    </source>
</reference>
<evidence type="ECO:0000256" key="1">
    <source>
        <dbReference type="SAM" id="MobiDB-lite"/>
    </source>
</evidence>
<keyword evidence="4" id="KW-1185">Reference proteome</keyword>
<proteinExistence type="predicted"/>
<dbReference type="GO" id="GO:0016020">
    <property type="term" value="C:membrane"/>
    <property type="evidence" value="ECO:0007669"/>
    <property type="project" value="InterPro"/>
</dbReference>
<evidence type="ECO:0000259" key="2">
    <source>
        <dbReference type="PROSITE" id="PS51361"/>
    </source>
</evidence>
<sequence length="113" mass="13232">MEQMDCKPYQPLSKAKHEMDLAYTSSSDESEDGRKARQSYESRETLNEFGQDLRLNYNSHNRTGKGVDESTQVHMHLQLRALLGSMDIYLEKWKWKRVAKLKLRAQEAGRNQL</sequence>
<organism evidence="3 4">
    <name type="scientific">Ophiophagus hannah</name>
    <name type="common">King cobra</name>
    <name type="synonym">Naja hannah</name>
    <dbReference type="NCBI Taxonomy" id="8665"/>
    <lineage>
        <taxon>Eukaryota</taxon>
        <taxon>Metazoa</taxon>
        <taxon>Chordata</taxon>
        <taxon>Craniata</taxon>
        <taxon>Vertebrata</taxon>
        <taxon>Euteleostomi</taxon>
        <taxon>Lepidosauria</taxon>
        <taxon>Squamata</taxon>
        <taxon>Bifurcata</taxon>
        <taxon>Unidentata</taxon>
        <taxon>Episquamata</taxon>
        <taxon>Toxicofera</taxon>
        <taxon>Serpentes</taxon>
        <taxon>Colubroidea</taxon>
        <taxon>Elapidae</taxon>
        <taxon>Elapinae</taxon>
        <taxon>Ophiophagus</taxon>
    </lineage>
</organism>
<dbReference type="GO" id="GO:0007165">
    <property type="term" value="P:signal transduction"/>
    <property type="evidence" value="ECO:0007669"/>
    <property type="project" value="InterPro"/>
</dbReference>
<feature type="compositionally biased region" description="Basic and acidic residues" evidence="1">
    <location>
        <begin position="32"/>
        <end position="44"/>
    </location>
</feature>
<dbReference type="Proteomes" id="UP000018936">
    <property type="component" value="Unassembled WGS sequence"/>
</dbReference>
<evidence type="ECO:0000313" key="4">
    <source>
        <dbReference type="Proteomes" id="UP000018936"/>
    </source>
</evidence>